<keyword evidence="2" id="KW-1133">Transmembrane helix</keyword>
<dbReference type="Gene3D" id="1.50.10.10">
    <property type="match status" value="1"/>
</dbReference>
<dbReference type="AlphaFoldDB" id="A0A9P3GI67"/>
<keyword evidence="2" id="KW-0812">Transmembrane</keyword>
<feature type="compositionally biased region" description="Low complexity" evidence="1">
    <location>
        <begin position="458"/>
        <end position="469"/>
    </location>
</feature>
<evidence type="ECO:0000256" key="2">
    <source>
        <dbReference type="SAM" id="Phobius"/>
    </source>
</evidence>
<dbReference type="GO" id="GO:0005975">
    <property type="term" value="P:carbohydrate metabolic process"/>
    <property type="evidence" value="ECO:0007669"/>
    <property type="project" value="InterPro"/>
</dbReference>
<name>A0A9P3GI67_9APHY</name>
<feature type="region of interest" description="Disordered" evidence="1">
    <location>
        <begin position="451"/>
        <end position="483"/>
    </location>
</feature>
<comment type="caution">
    <text evidence="4">The sequence shown here is derived from an EMBL/GenBank/DDBJ whole genome shotgun (WGS) entry which is preliminary data.</text>
</comment>
<dbReference type="GO" id="GO:0003824">
    <property type="term" value="F:catalytic activity"/>
    <property type="evidence" value="ECO:0007669"/>
    <property type="project" value="UniProtKB-ARBA"/>
</dbReference>
<sequence>MAATELTVGRSGPSLIESDVKMYMKQIGSSDVRVNPVETLYASFPFFLTINATYGGWLLKPILDYASSSECWSQPYAPADIGSTYPNATGNTAIPEQGVEQTGNMIIMTTAHARATGDGSLISQYYPLLKQWAEYLVDTTWPLQAQRVTYEAGENSTNLAIKGIIAIGAMSQISEANGQQGDADRYLSIAQSYSASWTSEAITSGGNIMLTFGEPDSWGLQYNLFADKWVGTNIVDDSVYASEALLVSTLLSQSSSNGMGGVSIMKGETYQDTAWSLFTAMTMTNPTLQNELIDSVWDVFSTNVTPTIFSAVSPAFSDQRNGTAGSAKVGAMFAPLALSISNTTIMVPTSSPSPSPSVLSGSPVRPNAKLIIGITVGTIAGIFLCLFAVLYYRRRSWRRNRAHLGSQFRAVPYSYACEPGEVAGAIMEQQPEKSRDNSTLQTRMPSGGMVNAFTRALGSGSNSSASRSTGEQDHSDVNNLRQEVDDLRQVVRRILEAPPTYHSAGL</sequence>
<dbReference type="PANTHER" id="PTHR31987">
    <property type="entry name" value="GLUTAMINASE A-RELATED"/>
    <property type="match status" value="1"/>
</dbReference>
<accession>A0A9P3GI67</accession>
<keyword evidence="2" id="KW-0472">Membrane</keyword>
<organism evidence="4 5">
    <name type="scientific">Phanerochaete sordida</name>
    <dbReference type="NCBI Taxonomy" id="48140"/>
    <lineage>
        <taxon>Eukaryota</taxon>
        <taxon>Fungi</taxon>
        <taxon>Dikarya</taxon>
        <taxon>Basidiomycota</taxon>
        <taxon>Agaricomycotina</taxon>
        <taxon>Agaricomycetes</taxon>
        <taxon>Polyporales</taxon>
        <taxon>Phanerochaetaceae</taxon>
        <taxon>Phanerochaete</taxon>
    </lineage>
</organism>
<dbReference type="EMBL" id="BPQB01000047">
    <property type="protein sequence ID" value="GJE95221.1"/>
    <property type="molecule type" value="Genomic_DNA"/>
</dbReference>
<feature type="compositionally biased region" description="Basic and acidic residues" evidence="1">
    <location>
        <begin position="470"/>
        <end position="483"/>
    </location>
</feature>
<dbReference type="InterPro" id="IPR012341">
    <property type="entry name" value="6hp_glycosidase-like_sf"/>
</dbReference>
<proteinExistence type="predicted"/>
<dbReference type="OrthoDB" id="3918848at2759"/>
<dbReference type="Pfam" id="PF16335">
    <property type="entry name" value="GtaA_6_Hairpin"/>
    <property type="match status" value="1"/>
</dbReference>
<protein>
    <submittedName>
        <fullName evidence="4">DUF4965 and DUF1793 domain-containing protein</fullName>
    </submittedName>
</protein>
<feature type="transmembrane region" description="Helical" evidence="2">
    <location>
        <begin position="370"/>
        <end position="392"/>
    </location>
</feature>
<evidence type="ECO:0000256" key="1">
    <source>
        <dbReference type="SAM" id="MobiDB-lite"/>
    </source>
</evidence>
<dbReference type="Proteomes" id="UP000703269">
    <property type="component" value="Unassembled WGS sequence"/>
</dbReference>
<reference evidence="4 5" key="1">
    <citation type="submission" date="2021-08" db="EMBL/GenBank/DDBJ databases">
        <title>Draft Genome Sequence of Phanerochaete sordida strain YK-624.</title>
        <authorList>
            <person name="Mori T."/>
            <person name="Dohra H."/>
            <person name="Suzuki T."/>
            <person name="Kawagishi H."/>
            <person name="Hirai H."/>
        </authorList>
    </citation>
    <scope>NUCLEOTIDE SEQUENCE [LARGE SCALE GENOMIC DNA]</scope>
    <source>
        <strain evidence="4 5">YK-624</strain>
    </source>
</reference>
<gene>
    <name evidence="4" type="ORF">PsYK624_114020</name>
</gene>
<dbReference type="PANTHER" id="PTHR31987:SF1">
    <property type="entry name" value="GLUTAMINASE A"/>
    <property type="match status" value="1"/>
</dbReference>
<keyword evidence="5" id="KW-1185">Reference proteome</keyword>
<dbReference type="InterPro" id="IPR032514">
    <property type="entry name" value="GtaA_central"/>
</dbReference>
<feature type="domain" description="Glutaminase A central" evidence="3">
    <location>
        <begin position="1"/>
        <end position="335"/>
    </location>
</feature>
<evidence type="ECO:0000259" key="3">
    <source>
        <dbReference type="Pfam" id="PF16335"/>
    </source>
</evidence>
<dbReference type="InterPro" id="IPR008928">
    <property type="entry name" value="6-hairpin_glycosidase_sf"/>
</dbReference>
<dbReference type="InterPro" id="IPR052743">
    <property type="entry name" value="Glutaminase_GtaA"/>
</dbReference>
<dbReference type="SUPFAM" id="SSF48208">
    <property type="entry name" value="Six-hairpin glycosidases"/>
    <property type="match status" value="1"/>
</dbReference>
<evidence type="ECO:0000313" key="4">
    <source>
        <dbReference type="EMBL" id="GJE95221.1"/>
    </source>
</evidence>
<evidence type="ECO:0000313" key="5">
    <source>
        <dbReference type="Proteomes" id="UP000703269"/>
    </source>
</evidence>